<feature type="compositionally biased region" description="Polar residues" evidence="6">
    <location>
        <begin position="596"/>
        <end position="609"/>
    </location>
</feature>
<feature type="region of interest" description="Disordered" evidence="6">
    <location>
        <begin position="1"/>
        <end position="53"/>
    </location>
</feature>
<proteinExistence type="predicted"/>
<dbReference type="PANTHER" id="PTHR31845:SF19">
    <property type="entry name" value="TRANSCRIPTION FACTOR DOMAIN-CONTAINING PROTEIN"/>
    <property type="match status" value="1"/>
</dbReference>
<keyword evidence="4" id="KW-0804">Transcription</keyword>
<feature type="domain" description="Zn(2)-C6 fungal-type" evidence="7">
    <location>
        <begin position="53"/>
        <end position="86"/>
    </location>
</feature>
<dbReference type="PROSITE" id="PS50048">
    <property type="entry name" value="ZN2_CY6_FUNGAL_2"/>
    <property type="match status" value="1"/>
</dbReference>
<dbReference type="InterPro" id="IPR001138">
    <property type="entry name" value="Zn2Cys6_DnaBD"/>
</dbReference>
<dbReference type="EMBL" id="LK056692">
    <property type="protein sequence ID" value="CDU25885.1"/>
    <property type="molecule type" value="Genomic_DNA"/>
</dbReference>
<sequence length="923" mass="99753">MSASTLATTSASQSTASMSAPSSTAMRSASASNDTSPQAKSNEDDQDKPKRTPCFRCRQSKVKCVYEGDNAPSCRRCLRLGVNCELQGKKEPLSWQMRVQHQLAALEGSLQSFLEKQMAGGASQQHGDSSPFDAGNKRSSFPRSRDSSSGMRMQDREGGSKKRRRTIASDHRASNDMQHLAYSSSSHSHTAESPIYADVNSNSASSYPSATHLSPRDAERAGHATDASNGLLRSLVATVAHAGSGSIAEASTSLPSDHALQDDDGVTTTAERRAFQTDDENDQASRPLSAIQKLRMSVLDRKKELSRSGKRVFPNLYRMATSDVGSKDPRPNVIKQDFVSPSDAVVLFRFFADYLDQYSFGFPTYRPDAIMSPMILTSVVCVASLHHAQLNRLHVPLKRDLIARLQTDDPSFPCSDVYETLFSSSSAYRSSYLQSNLHFEKELDPLGIGVEEIVGASLFASWFGGKRAWMASRLARWWSAKFLRQQQHPAMMTMGEIMSILPPPRDLGKQDLLRVLSAYITEIHQACMEGTPSIAGLSSPHAVCDSLQYSKGLSQRTTLRDRALIIHSRIVWILSKAYHIAGNGSVEYGKGDKPPATTSNDSPTRSCQSCRDGYSGETASAGVATGARAATDAASCLHAVLSAFEDLDSCQEEMAGRLDADANGESETMLYLDLFLAQVLIASIGCDFLDSTLWDGSLGQISHVRDKTNSEADLQSLRSRTLRSLTRRVEGALRSLELVCLPTLGGQGGGSEVSLNVLVLPLWFHWALTRSVLFLMNVLAEYPERLLPRDRSRSIELINMFLDLYSKHIGHANMVLSHASSNGGHHTRGVNSEGGYGGPSWSPSAGGDDGRDHRHGANGSSANGSSADPTGASAGGTSTNGTAAAWQQTSAGGSSQEMIQHPATPLLDTLSQCLTWARHGGVM</sequence>
<evidence type="ECO:0000313" key="8">
    <source>
        <dbReference type="EMBL" id="CDU25885.1"/>
    </source>
</evidence>
<feature type="region of interest" description="Disordered" evidence="6">
    <location>
        <begin position="117"/>
        <end position="225"/>
    </location>
</feature>
<feature type="compositionally biased region" description="Polar residues" evidence="6">
    <location>
        <begin position="199"/>
        <end position="212"/>
    </location>
</feature>
<dbReference type="PANTHER" id="PTHR31845">
    <property type="entry name" value="FINGER DOMAIN PROTEIN, PUTATIVE-RELATED"/>
    <property type="match status" value="1"/>
</dbReference>
<accession>A0A127ZII5</accession>
<feature type="compositionally biased region" description="Polar residues" evidence="6">
    <location>
        <begin position="886"/>
        <end position="898"/>
    </location>
</feature>
<dbReference type="GO" id="GO:0005634">
    <property type="term" value="C:nucleus"/>
    <property type="evidence" value="ECO:0007669"/>
    <property type="project" value="UniProtKB-SubCell"/>
</dbReference>
<dbReference type="GO" id="GO:0008270">
    <property type="term" value="F:zinc ion binding"/>
    <property type="evidence" value="ECO:0007669"/>
    <property type="project" value="InterPro"/>
</dbReference>
<evidence type="ECO:0000256" key="1">
    <source>
        <dbReference type="ARBA" id="ARBA00004123"/>
    </source>
</evidence>
<evidence type="ECO:0000256" key="6">
    <source>
        <dbReference type="SAM" id="MobiDB-lite"/>
    </source>
</evidence>
<comment type="subcellular location">
    <subcellularLocation>
        <location evidence="1">Nucleus</location>
    </subcellularLocation>
</comment>
<dbReference type="CDD" id="cd00067">
    <property type="entry name" value="GAL4"/>
    <property type="match status" value="1"/>
</dbReference>
<organism evidence="8">
    <name type="scientific">Sporisorium scitamineum</name>
    <dbReference type="NCBI Taxonomy" id="49012"/>
    <lineage>
        <taxon>Eukaryota</taxon>
        <taxon>Fungi</taxon>
        <taxon>Dikarya</taxon>
        <taxon>Basidiomycota</taxon>
        <taxon>Ustilaginomycotina</taxon>
        <taxon>Ustilaginomycetes</taxon>
        <taxon>Ustilaginales</taxon>
        <taxon>Ustilaginaceae</taxon>
        <taxon>Sporisorium</taxon>
    </lineage>
</organism>
<evidence type="ECO:0000256" key="4">
    <source>
        <dbReference type="ARBA" id="ARBA00023163"/>
    </source>
</evidence>
<dbReference type="InterPro" id="IPR051089">
    <property type="entry name" value="prtT"/>
</dbReference>
<dbReference type="OrthoDB" id="39175at2759"/>
<keyword evidence="2" id="KW-0805">Transcription regulation</keyword>
<dbReference type="InterPro" id="IPR036864">
    <property type="entry name" value="Zn2-C6_fun-type_DNA-bd_sf"/>
</dbReference>
<dbReference type="GO" id="GO:0000981">
    <property type="term" value="F:DNA-binding transcription factor activity, RNA polymerase II-specific"/>
    <property type="evidence" value="ECO:0007669"/>
    <property type="project" value="InterPro"/>
</dbReference>
<dbReference type="Gene3D" id="4.10.240.10">
    <property type="entry name" value="Zn(2)-C6 fungal-type DNA-binding domain"/>
    <property type="match status" value="1"/>
</dbReference>
<evidence type="ECO:0000256" key="2">
    <source>
        <dbReference type="ARBA" id="ARBA00023015"/>
    </source>
</evidence>
<dbReference type="Pfam" id="PF00172">
    <property type="entry name" value="Zn_clus"/>
    <property type="match status" value="1"/>
</dbReference>
<keyword evidence="5" id="KW-0539">Nucleus</keyword>
<feature type="region of interest" description="Disordered" evidence="6">
    <location>
        <begin position="820"/>
        <end position="898"/>
    </location>
</feature>
<gene>
    <name evidence="8" type="ORF">SPSC_06056</name>
</gene>
<evidence type="ECO:0000259" key="7">
    <source>
        <dbReference type="PROSITE" id="PS50048"/>
    </source>
</evidence>
<dbReference type="PROSITE" id="PS00463">
    <property type="entry name" value="ZN2_CY6_FUNGAL_1"/>
    <property type="match status" value="1"/>
</dbReference>
<feature type="compositionally biased region" description="Basic and acidic residues" evidence="6">
    <location>
        <begin position="214"/>
        <end position="223"/>
    </location>
</feature>
<feature type="compositionally biased region" description="Low complexity" evidence="6">
    <location>
        <begin position="857"/>
        <end position="885"/>
    </location>
</feature>
<name>A0A127ZII5_9BASI</name>
<evidence type="ECO:0000256" key="5">
    <source>
        <dbReference type="ARBA" id="ARBA00023242"/>
    </source>
</evidence>
<feature type="compositionally biased region" description="Basic and acidic residues" evidence="6">
    <location>
        <begin position="41"/>
        <end position="50"/>
    </location>
</feature>
<dbReference type="SUPFAM" id="SSF57701">
    <property type="entry name" value="Zn2/Cys6 DNA-binding domain"/>
    <property type="match status" value="1"/>
</dbReference>
<protein>
    <recommendedName>
        <fullName evidence="7">Zn(2)-C6 fungal-type domain-containing protein</fullName>
    </recommendedName>
</protein>
<evidence type="ECO:0000256" key="3">
    <source>
        <dbReference type="ARBA" id="ARBA00023125"/>
    </source>
</evidence>
<feature type="region of interest" description="Disordered" evidence="6">
    <location>
        <begin position="588"/>
        <end position="611"/>
    </location>
</feature>
<keyword evidence="3" id="KW-0238">DNA-binding</keyword>
<feature type="compositionally biased region" description="Low complexity" evidence="6">
    <location>
        <begin position="1"/>
        <end position="32"/>
    </location>
</feature>
<dbReference type="GO" id="GO:0000976">
    <property type="term" value="F:transcription cis-regulatory region binding"/>
    <property type="evidence" value="ECO:0007669"/>
    <property type="project" value="TreeGrafter"/>
</dbReference>
<reference evidence="8" key="1">
    <citation type="submission" date="2014-06" db="EMBL/GenBank/DDBJ databases">
        <authorList>
            <person name="Ju J."/>
            <person name="Zhang J."/>
        </authorList>
    </citation>
    <scope>NUCLEOTIDE SEQUENCE</scope>
    <source>
        <strain evidence="8">SscI8</strain>
    </source>
</reference>
<dbReference type="AlphaFoldDB" id="A0A127ZII5"/>